<dbReference type="Gene3D" id="3.60.15.10">
    <property type="entry name" value="Ribonuclease Z/Hydroxyacylglutathione hydrolase-like"/>
    <property type="match status" value="1"/>
</dbReference>
<comment type="function">
    <text evidence="2">Counteracts the endogenous Pycsar antiviral defense system. Phosphodiesterase that enables metal-dependent hydrolysis of host cyclic nucleotide Pycsar defense signals such as cCMP and cUMP.</text>
</comment>
<dbReference type="Proteomes" id="UP000198915">
    <property type="component" value="Unassembled WGS sequence"/>
</dbReference>
<evidence type="ECO:0000313" key="5">
    <source>
        <dbReference type="EMBL" id="SFK23487.1"/>
    </source>
</evidence>
<name>A0A1I3XUZ4_9BACL</name>
<dbReference type="PANTHER" id="PTHR42951">
    <property type="entry name" value="METALLO-BETA-LACTAMASE DOMAIN-CONTAINING"/>
    <property type="match status" value="1"/>
</dbReference>
<dbReference type="InterPro" id="IPR050855">
    <property type="entry name" value="NDM-1-like"/>
</dbReference>
<dbReference type="SUPFAM" id="SSF56281">
    <property type="entry name" value="Metallo-hydrolase/oxidoreductase"/>
    <property type="match status" value="1"/>
</dbReference>
<protein>
    <submittedName>
        <fullName evidence="5">Metallo-beta-lactamase superfamily protein</fullName>
    </submittedName>
</protein>
<dbReference type="InterPro" id="IPR001279">
    <property type="entry name" value="Metallo-B-lactamas"/>
</dbReference>
<dbReference type="STRING" id="1884381.SAMN05518846_11099"/>
<gene>
    <name evidence="5" type="ORF">SAMN05518846_11099</name>
</gene>
<comment type="catalytic activity">
    <reaction evidence="3">
        <text>3',5'-cyclic UMP + H2O = UMP + H(+)</text>
        <dbReference type="Rhea" id="RHEA:70575"/>
        <dbReference type="ChEBI" id="CHEBI:15377"/>
        <dbReference type="ChEBI" id="CHEBI:15378"/>
        <dbReference type="ChEBI" id="CHEBI:57865"/>
        <dbReference type="ChEBI" id="CHEBI:184387"/>
    </reaction>
    <physiologicalReaction direction="left-to-right" evidence="3">
        <dbReference type="Rhea" id="RHEA:70576"/>
    </physiologicalReaction>
</comment>
<comment type="catalytic activity">
    <reaction evidence="1">
        <text>3',5'-cyclic CMP + H2O = CMP + H(+)</text>
        <dbReference type="Rhea" id="RHEA:72675"/>
        <dbReference type="ChEBI" id="CHEBI:15377"/>
        <dbReference type="ChEBI" id="CHEBI:15378"/>
        <dbReference type="ChEBI" id="CHEBI:58003"/>
        <dbReference type="ChEBI" id="CHEBI:60377"/>
    </reaction>
    <physiologicalReaction direction="left-to-right" evidence="1">
        <dbReference type="Rhea" id="RHEA:72676"/>
    </physiologicalReaction>
</comment>
<evidence type="ECO:0000256" key="1">
    <source>
        <dbReference type="ARBA" id="ARBA00034221"/>
    </source>
</evidence>
<organism evidence="5 6">
    <name type="scientific">Brevibacillus centrosporus</name>
    <dbReference type="NCBI Taxonomy" id="54910"/>
    <lineage>
        <taxon>Bacteria</taxon>
        <taxon>Bacillati</taxon>
        <taxon>Bacillota</taxon>
        <taxon>Bacilli</taxon>
        <taxon>Bacillales</taxon>
        <taxon>Paenibacillaceae</taxon>
        <taxon>Brevibacillus</taxon>
    </lineage>
</organism>
<sequence>MLPFFGGIQVIHTPGHTAGHVSLYLRQSKTLIAGDSMYSVDGKLMGLHVPTALDPEMAQRSLKKYADYEITSVICYHGGVSTQDIQAQIGAL</sequence>
<dbReference type="AlphaFoldDB" id="A0A1I3XUZ4"/>
<dbReference type="PANTHER" id="PTHR42951:SF15">
    <property type="entry name" value="METALLO-BETA-LACTAMASE SUPERFAMILY PROTEIN"/>
    <property type="match status" value="1"/>
</dbReference>
<keyword evidence="6" id="KW-1185">Reference proteome</keyword>
<proteinExistence type="predicted"/>
<dbReference type="Pfam" id="PF00753">
    <property type="entry name" value="Lactamase_B"/>
    <property type="match status" value="1"/>
</dbReference>
<evidence type="ECO:0000313" key="6">
    <source>
        <dbReference type="Proteomes" id="UP000198915"/>
    </source>
</evidence>
<dbReference type="EMBL" id="FORT01000010">
    <property type="protein sequence ID" value="SFK23487.1"/>
    <property type="molecule type" value="Genomic_DNA"/>
</dbReference>
<reference evidence="6" key="1">
    <citation type="submission" date="2016-10" db="EMBL/GenBank/DDBJ databases">
        <authorList>
            <person name="Varghese N."/>
            <person name="Submissions S."/>
        </authorList>
    </citation>
    <scope>NUCLEOTIDE SEQUENCE [LARGE SCALE GENOMIC DNA]</scope>
    <source>
        <strain evidence="6">OK042</strain>
    </source>
</reference>
<accession>A0A1I3XUZ4</accession>
<evidence type="ECO:0000259" key="4">
    <source>
        <dbReference type="Pfam" id="PF00753"/>
    </source>
</evidence>
<evidence type="ECO:0000256" key="3">
    <source>
        <dbReference type="ARBA" id="ARBA00048505"/>
    </source>
</evidence>
<dbReference type="InterPro" id="IPR036866">
    <property type="entry name" value="RibonucZ/Hydroxyglut_hydro"/>
</dbReference>
<evidence type="ECO:0000256" key="2">
    <source>
        <dbReference type="ARBA" id="ARBA00034301"/>
    </source>
</evidence>
<feature type="domain" description="Metallo-beta-lactamase" evidence="4">
    <location>
        <begin position="4"/>
        <end position="75"/>
    </location>
</feature>